<reference evidence="1 2" key="1">
    <citation type="submission" date="2023-02" db="EMBL/GenBank/DDBJ databases">
        <title>LHISI_Scaffold_Assembly.</title>
        <authorList>
            <person name="Stuart O.P."/>
            <person name="Cleave R."/>
            <person name="Magrath M.J.L."/>
            <person name="Mikheyev A.S."/>
        </authorList>
    </citation>
    <scope>NUCLEOTIDE SEQUENCE [LARGE SCALE GENOMIC DNA]</scope>
    <source>
        <strain evidence="1">Daus_M_001</strain>
        <tissue evidence="1">Leg muscle</tissue>
    </source>
</reference>
<organism evidence="1 2">
    <name type="scientific">Dryococelus australis</name>
    <dbReference type="NCBI Taxonomy" id="614101"/>
    <lineage>
        <taxon>Eukaryota</taxon>
        <taxon>Metazoa</taxon>
        <taxon>Ecdysozoa</taxon>
        <taxon>Arthropoda</taxon>
        <taxon>Hexapoda</taxon>
        <taxon>Insecta</taxon>
        <taxon>Pterygota</taxon>
        <taxon>Neoptera</taxon>
        <taxon>Polyneoptera</taxon>
        <taxon>Phasmatodea</taxon>
        <taxon>Verophasmatodea</taxon>
        <taxon>Anareolatae</taxon>
        <taxon>Phasmatidae</taxon>
        <taxon>Eurycanthinae</taxon>
        <taxon>Dryococelus</taxon>
    </lineage>
</organism>
<gene>
    <name evidence="1" type="ORF">PR048_021998</name>
</gene>
<sequence>MSAAEHLKKRPLEMEFPEQAEVTITVQQEDLESKEFFTGECLFPLQQVLCPRLSLLPCRLLGDEKHYYWMEEIQYHEMCLK</sequence>
<evidence type="ECO:0000313" key="1">
    <source>
        <dbReference type="EMBL" id="KAJ8877543.1"/>
    </source>
</evidence>
<dbReference type="EMBL" id="JARBHB010000008">
    <property type="protein sequence ID" value="KAJ8877543.1"/>
    <property type="molecule type" value="Genomic_DNA"/>
</dbReference>
<keyword evidence="2" id="KW-1185">Reference proteome</keyword>
<accession>A0ABQ9GZS9</accession>
<evidence type="ECO:0000313" key="2">
    <source>
        <dbReference type="Proteomes" id="UP001159363"/>
    </source>
</evidence>
<name>A0ABQ9GZS9_9NEOP</name>
<dbReference type="Proteomes" id="UP001159363">
    <property type="component" value="Chromosome 7"/>
</dbReference>
<comment type="caution">
    <text evidence="1">The sequence shown here is derived from an EMBL/GenBank/DDBJ whole genome shotgun (WGS) entry which is preliminary data.</text>
</comment>
<protein>
    <submittedName>
        <fullName evidence="1">Uncharacterized protein</fullName>
    </submittedName>
</protein>
<proteinExistence type="predicted"/>